<keyword evidence="6 15" id="KW-0479">Metal-binding</keyword>
<dbReference type="PROSITE" id="PS00154">
    <property type="entry name" value="ATPASE_E1_E2"/>
    <property type="match status" value="1"/>
</dbReference>
<dbReference type="SFLD" id="SFLDG00002">
    <property type="entry name" value="C1.7:_P-type_atpase_like"/>
    <property type="match status" value="1"/>
</dbReference>
<dbReference type="InterPro" id="IPR023299">
    <property type="entry name" value="ATPase_P-typ_cyto_dom_N"/>
</dbReference>
<dbReference type="NCBIfam" id="TIGR01525">
    <property type="entry name" value="ATPase-IB_hvy"/>
    <property type="match status" value="1"/>
</dbReference>
<dbReference type="FunFam" id="2.70.150.10:FF:000020">
    <property type="entry name" value="Copper-exporting P-type ATPase A"/>
    <property type="match status" value="1"/>
</dbReference>
<keyword evidence="8" id="KW-0406">Ion transport</keyword>
<feature type="transmembrane region" description="Helical" evidence="15">
    <location>
        <begin position="9"/>
        <end position="31"/>
    </location>
</feature>
<evidence type="ECO:0000259" key="16">
    <source>
        <dbReference type="Pfam" id="PF00122"/>
    </source>
</evidence>
<dbReference type="InterPro" id="IPR018303">
    <property type="entry name" value="ATPase_P-typ_P_site"/>
</dbReference>
<organism evidence="17">
    <name type="scientific">Lactobacillus delbrueckii subsp. lactis</name>
    <dbReference type="NCBI Taxonomy" id="29397"/>
    <lineage>
        <taxon>Bacteria</taxon>
        <taxon>Bacillati</taxon>
        <taxon>Bacillota</taxon>
        <taxon>Bacilli</taxon>
        <taxon>Lactobacillales</taxon>
        <taxon>Lactobacillaceae</taxon>
        <taxon>Lactobacillus</taxon>
    </lineage>
</organism>
<dbReference type="NCBIfam" id="TIGR01494">
    <property type="entry name" value="ATPase_P-type"/>
    <property type="match status" value="1"/>
</dbReference>
<proteinExistence type="inferred from homology"/>
<dbReference type="InterPro" id="IPR027256">
    <property type="entry name" value="P-typ_ATPase_IB"/>
</dbReference>
<dbReference type="InterPro" id="IPR059000">
    <property type="entry name" value="ATPase_P-type_domA"/>
</dbReference>
<dbReference type="EMBL" id="CP031023">
    <property type="protein sequence ID" value="AZA16474.1"/>
    <property type="molecule type" value="Genomic_DNA"/>
</dbReference>
<comment type="similarity">
    <text evidence="2 15">Belongs to the cation transport ATPase (P-type) (TC 3.A.3) family. Type IB subfamily.</text>
</comment>
<evidence type="ECO:0000256" key="15">
    <source>
        <dbReference type="RuleBase" id="RU362081"/>
    </source>
</evidence>
<dbReference type="InterPro" id="IPR023298">
    <property type="entry name" value="ATPase_P-typ_TM_dom_sf"/>
</dbReference>
<feature type="transmembrane region" description="Helical" evidence="15">
    <location>
        <begin position="67"/>
        <end position="88"/>
    </location>
</feature>
<evidence type="ECO:0000256" key="2">
    <source>
        <dbReference type="ARBA" id="ARBA00006024"/>
    </source>
</evidence>
<evidence type="ECO:0000256" key="11">
    <source>
        <dbReference type="ARBA" id="ARBA00022989"/>
    </source>
</evidence>
<feature type="transmembrane region" description="Helical" evidence="15">
    <location>
        <begin position="579"/>
        <end position="602"/>
    </location>
</feature>
<feature type="transmembrane region" description="Helical" evidence="15">
    <location>
        <begin position="37"/>
        <end position="55"/>
    </location>
</feature>
<dbReference type="Pfam" id="PF00702">
    <property type="entry name" value="Hydrolase"/>
    <property type="match status" value="1"/>
</dbReference>
<dbReference type="GO" id="GO:0016887">
    <property type="term" value="F:ATP hydrolysis activity"/>
    <property type="evidence" value="ECO:0007669"/>
    <property type="project" value="InterPro"/>
</dbReference>
<evidence type="ECO:0000256" key="14">
    <source>
        <dbReference type="ARBA" id="ARBA00049289"/>
    </source>
</evidence>
<dbReference type="SUPFAM" id="SSF81665">
    <property type="entry name" value="Calcium ATPase, transmembrane domain M"/>
    <property type="match status" value="1"/>
</dbReference>
<dbReference type="PROSITE" id="PS01229">
    <property type="entry name" value="COF_2"/>
    <property type="match status" value="1"/>
</dbReference>
<keyword evidence="7 15" id="KW-0547">Nucleotide-binding</keyword>
<evidence type="ECO:0000256" key="9">
    <source>
        <dbReference type="ARBA" id="ARBA00022840"/>
    </source>
</evidence>
<reference evidence="17" key="1">
    <citation type="submission" date="2018-07" db="EMBL/GenBank/DDBJ databases">
        <authorList>
            <person name="Somerville V."/>
        </authorList>
    </citation>
    <scope>NUCLEOTIDE SEQUENCE</scope>
    <source>
        <strain evidence="17">NWC_2_2</strain>
    </source>
</reference>
<dbReference type="PRINTS" id="PR00119">
    <property type="entry name" value="CATATPASE"/>
</dbReference>
<dbReference type="GO" id="GO:0005524">
    <property type="term" value="F:ATP binding"/>
    <property type="evidence" value="ECO:0007669"/>
    <property type="project" value="UniProtKB-UniRule"/>
</dbReference>
<dbReference type="Gene3D" id="3.40.1110.10">
    <property type="entry name" value="Calcium-transporting ATPase, cytoplasmic domain N"/>
    <property type="match status" value="1"/>
</dbReference>
<comment type="subcellular location">
    <subcellularLocation>
        <location evidence="1">Cell membrane</location>
        <topology evidence="1">Multi-pass membrane protein</topology>
    </subcellularLocation>
</comment>
<dbReference type="InterPro" id="IPR001757">
    <property type="entry name" value="P_typ_ATPase"/>
</dbReference>
<dbReference type="AlphaFoldDB" id="A0A3G6JKG2"/>
<protein>
    <recommendedName>
        <fullName evidence="3">P-type Cu(+) transporter</fullName>
        <ecNumber evidence="3">7.2.2.8</ecNumber>
    </recommendedName>
</protein>
<feature type="domain" description="P-type ATPase A" evidence="16">
    <location>
        <begin position="130"/>
        <end position="229"/>
    </location>
</feature>
<dbReference type="CDD" id="cd02094">
    <property type="entry name" value="P-type_ATPase_Cu-like"/>
    <property type="match status" value="1"/>
</dbReference>
<dbReference type="SFLD" id="SFLDS00003">
    <property type="entry name" value="Haloacid_Dehalogenase"/>
    <property type="match status" value="1"/>
</dbReference>
<dbReference type="NCBIfam" id="TIGR01511">
    <property type="entry name" value="ATPase-IB1_Cu"/>
    <property type="match status" value="1"/>
</dbReference>
<keyword evidence="8" id="KW-0813">Transport</keyword>
<evidence type="ECO:0000256" key="3">
    <source>
        <dbReference type="ARBA" id="ARBA00012517"/>
    </source>
</evidence>
<dbReference type="GO" id="GO:0043682">
    <property type="term" value="F:P-type divalent copper transporter activity"/>
    <property type="evidence" value="ECO:0007669"/>
    <property type="project" value="TreeGrafter"/>
</dbReference>
<evidence type="ECO:0000256" key="7">
    <source>
        <dbReference type="ARBA" id="ARBA00022741"/>
    </source>
</evidence>
<dbReference type="InterPro" id="IPR008250">
    <property type="entry name" value="ATPase_P-typ_transduc_dom_A_sf"/>
</dbReference>
<accession>A0A3G6JKG2</accession>
<dbReference type="Pfam" id="PF00122">
    <property type="entry name" value="E1-E2_ATPase"/>
    <property type="match status" value="1"/>
</dbReference>
<feature type="transmembrane region" description="Helical" evidence="15">
    <location>
        <begin position="246"/>
        <end position="265"/>
    </location>
</feature>
<evidence type="ECO:0000313" key="17">
    <source>
        <dbReference type="EMBL" id="AZA16474.1"/>
    </source>
</evidence>
<dbReference type="GO" id="GO:0055070">
    <property type="term" value="P:copper ion homeostasis"/>
    <property type="evidence" value="ECO:0007669"/>
    <property type="project" value="TreeGrafter"/>
</dbReference>
<gene>
    <name evidence="17" type="ORF">DQL93_08230</name>
</gene>
<feature type="transmembrane region" description="Helical" evidence="15">
    <location>
        <begin position="608"/>
        <end position="629"/>
    </location>
</feature>
<dbReference type="SUPFAM" id="SSF56784">
    <property type="entry name" value="HAD-like"/>
    <property type="match status" value="1"/>
</dbReference>
<comment type="catalytic activity">
    <reaction evidence="14">
        <text>Cu(+)(in) + ATP + H2O = Cu(+)(out) + ADP + phosphate + H(+)</text>
        <dbReference type="Rhea" id="RHEA:25792"/>
        <dbReference type="ChEBI" id="CHEBI:15377"/>
        <dbReference type="ChEBI" id="CHEBI:15378"/>
        <dbReference type="ChEBI" id="CHEBI:30616"/>
        <dbReference type="ChEBI" id="CHEBI:43474"/>
        <dbReference type="ChEBI" id="CHEBI:49552"/>
        <dbReference type="ChEBI" id="CHEBI:456216"/>
        <dbReference type="EC" id="7.2.2.8"/>
    </reaction>
</comment>
<dbReference type="GO" id="GO:0005886">
    <property type="term" value="C:plasma membrane"/>
    <property type="evidence" value="ECO:0007669"/>
    <property type="project" value="UniProtKB-SubCell"/>
</dbReference>
<dbReference type="EC" id="7.2.2.8" evidence="3"/>
<dbReference type="RefSeq" id="WP_138490752.1">
    <property type="nucleotide sequence ID" value="NZ_CP046131.1"/>
</dbReference>
<evidence type="ECO:0000256" key="6">
    <source>
        <dbReference type="ARBA" id="ARBA00022723"/>
    </source>
</evidence>
<dbReference type="InterPro" id="IPR044492">
    <property type="entry name" value="P_typ_ATPase_HD_dom"/>
</dbReference>
<dbReference type="InterPro" id="IPR036412">
    <property type="entry name" value="HAD-like_sf"/>
</dbReference>
<keyword evidence="8" id="KW-0187">Copper transport</keyword>
<evidence type="ECO:0000256" key="10">
    <source>
        <dbReference type="ARBA" id="ARBA00022967"/>
    </source>
</evidence>
<dbReference type="GO" id="GO:0005507">
    <property type="term" value="F:copper ion binding"/>
    <property type="evidence" value="ECO:0007669"/>
    <property type="project" value="TreeGrafter"/>
</dbReference>
<name>A0A3G6JKG2_LACDL</name>
<evidence type="ECO:0000256" key="1">
    <source>
        <dbReference type="ARBA" id="ARBA00004651"/>
    </source>
</evidence>
<dbReference type="PANTHER" id="PTHR43520:SF8">
    <property type="entry name" value="P-TYPE CU(+) TRANSPORTER"/>
    <property type="match status" value="1"/>
</dbReference>
<dbReference type="PANTHER" id="PTHR43520">
    <property type="entry name" value="ATP7, ISOFORM B"/>
    <property type="match status" value="1"/>
</dbReference>
<evidence type="ECO:0000256" key="13">
    <source>
        <dbReference type="ARBA" id="ARBA00023136"/>
    </source>
</evidence>
<keyword evidence="5 15" id="KW-0812">Transmembrane</keyword>
<dbReference type="Gene3D" id="2.70.150.10">
    <property type="entry name" value="Calcium-transporting ATPase, cytoplasmic transduction domain A"/>
    <property type="match status" value="1"/>
</dbReference>
<keyword evidence="12" id="KW-0186">Copper</keyword>
<keyword evidence="11 15" id="KW-1133">Transmembrane helix</keyword>
<keyword evidence="13 15" id="KW-0472">Membrane</keyword>
<keyword evidence="10" id="KW-1278">Translocase</keyword>
<dbReference type="Gene3D" id="3.40.50.1000">
    <property type="entry name" value="HAD superfamily/HAD-like"/>
    <property type="match status" value="1"/>
</dbReference>
<evidence type="ECO:0000256" key="5">
    <source>
        <dbReference type="ARBA" id="ARBA00022692"/>
    </source>
</evidence>
<sequence>MKLTNWRRFWLSLFLALPILAQMLLTIWGIMLPGIKTYSLIATSLIMLIGAGPYIQSAWAALKRHQANMNSLIAIGTSVTYIYSLFAYFTGRPVYFESAAFILIFVLLGDALEEKMHDRAAASLNKLLELQASEAEVKRGEDFVKLPLDQVKAGDIIKVRPGGKVPVDGRLVSGQSSVNEAMVTGESMPVAKKPGDRVIGATINGSGSFLMVAEQVGEETMLAQIVKVVKQAQNSRAPIQKLTDKVANYFVPAVLIVSILTFAIWDVFSPVGPVKAMLYAVSVIVIACPCALGLATPTALMVASGRSARMGVLIKDGEILEAAAKIKTIVFDKTGTLTVGQPQLVDQVGDKASLSLAASLEANSEHPLAQAIVTSAKKGGQPLLPVSDFSAEEGKGVEGKVAGHLVKVGRADYVSAPDAWRQQAEGLAEAGKTVVYVQKDSAVIGLLALQDAPRPEAKAVLSELKSRGIKTVMLTGDNQQLAEKIGLQLGIDQVEAGLLPGEKADRLAKLQEAGPVAFVGDGINDAPALSLADVGIAMGSGTDVAKEAGGIVLMTSDLTGVLRALDLSKQTFTRIKLNLFWALIYNLIGIPVAAGLFSFIGVSLSPELAALAMAFSSVSVLLSSLMLNWTKIAGAGKS</sequence>
<dbReference type="SUPFAM" id="SSF81653">
    <property type="entry name" value="Calcium ATPase, transduction domain A"/>
    <property type="match status" value="1"/>
</dbReference>
<feature type="transmembrane region" description="Helical" evidence="15">
    <location>
        <begin position="94"/>
        <end position="112"/>
    </location>
</feature>
<dbReference type="SFLD" id="SFLDF00027">
    <property type="entry name" value="p-type_atpase"/>
    <property type="match status" value="1"/>
</dbReference>
<dbReference type="PRINTS" id="PR00943">
    <property type="entry name" value="CUATPASE"/>
</dbReference>
<dbReference type="InterPro" id="IPR023214">
    <property type="entry name" value="HAD_sf"/>
</dbReference>
<keyword evidence="9 15" id="KW-0067">ATP-binding</keyword>
<dbReference type="GO" id="GO:0140581">
    <property type="term" value="F:P-type monovalent copper transporter activity"/>
    <property type="evidence" value="ECO:0007669"/>
    <property type="project" value="UniProtKB-EC"/>
</dbReference>
<evidence type="ECO:0000256" key="8">
    <source>
        <dbReference type="ARBA" id="ARBA00022796"/>
    </source>
</evidence>
<keyword evidence="4 15" id="KW-1003">Cell membrane</keyword>
<feature type="transmembrane region" description="Helical" evidence="15">
    <location>
        <begin position="277"/>
        <end position="303"/>
    </location>
</feature>
<evidence type="ECO:0000256" key="12">
    <source>
        <dbReference type="ARBA" id="ARBA00023008"/>
    </source>
</evidence>
<evidence type="ECO:0000256" key="4">
    <source>
        <dbReference type="ARBA" id="ARBA00022475"/>
    </source>
</evidence>